<dbReference type="HAMAP" id="MF_00649">
    <property type="entry name" value="DNA_gyrase_inhibitor_YacG"/>
    <property type="match status" value="1"/>
</dbReference>
<keyword evidence="2 3" id="KW-0862">Zinc</keyword>
<keyword evidence="5" id="KW-1185">Reference proteome</keyword>
<evidence type="ECO:0000256" key="3">
    <source>
        <dbReference type="HAMAP-Rule" id="MF_00649"/>
    </source>
</evidence>
<feature type="binding site" evidence="3">
    <location>
        <position position="37"/>
    </location>
    <ligand>
        <name>Zn(2+)</name>
        <dbReference type="ChEBI" id="CHEBI:29105"/>
    </ligand>
</feature>
<comment type="similarity">
    <text evidence="3">Belongs to the DNA gyrase inhibitor YacG family.</text>
</comment>
<dbReference type="EMBL" id="JAHWDQ010000001">
    <property type="protein sequence ID" value="MBW2940199.1"/>
    <property type="molecule type" value="Genomic_DNA"/>
</dbReference>
<dbReference type="PANTHER" id="PTHR36150:SF1">
    <property type="entry name" value="DNA GYRASE INHIBITOR YACG"/>
    <property type="match status" value="1"/>
</dbReference>
<feature type="binding site" evidence="3">
    <location>
        <position position="33"/>
    </location>
    <ligand>
        <name>Zn(2+)</name>
        <dbReference type="ChEBI" id="CHEBI:29105"/>
    </ligand>
</feature>
<reference evidence="4" key="1">
    <citation type="submission" date="2021-07" db="EMBL/GenBank/DDBJ databases">
        <title>Zhongshania sp. CAU 1632 isolated from seawater.</title>
        <authorList>
            <person name="Kim W."/>
        </authorList>
    </citation>
    <scope>NUCLEOTIDE SEQUENCE</scope>
    <source>
        <strain evidence="4">CAU 1632</strain>
    </source>
</reference>
<dbReference type="Pfam" id="PF03884">
    <property type="entry name" value="YacG"/>
    <property type="match status" value="1"/>
</dbReference>
<dbReference type="PANTHER" id="PTHR36150">
    <property type="entry name" value="DNA GYRASE INHIBITOR YACG"/>
    <property type="match status" value="1"/>
</dbReference>
<feature type="binding site" evidence="3">
    <location>
        <position position="17"/>
    </location>
    <ligand>
        <name>Zn(2+)</name>
        <dbReference type="ChEBI" id="CHEBI:29105"/>
    </ligand>
</feature>
<evidence type="ECO:0000313" key="5">
    <source>
        <dbReference type="Proteomes" id="UP001166291"/>
    </source>
</evidence>
<gene>
    <name evidence="3" type="primary">yacG</name>
    <name evidence="4" type="ORF">KXJ70_05400</name>
</gene>
<comment type="caution">
    <text evidence="4">The sequence shown here is derived from an EMBL/GenBank/DDBJ whole genome shotgun (WGS) entry which is preliminary data.</text>
</comment>
<dbReference type="Proteomes" id="UP001166291">
    <property type="component" value="Unassembled WGS sequence"/>
</dbReference>
<proteinExistence type="inferred from homology"/>
<keyword evidence="1 3" id="KW-0479">Metal-binding</keyword>
<evidence type="ECO:0000256" key="2">
    <source>
        <dbReference type="ARBA" id="ARBA00022833"/>
    </source>
</evidence>
<dbReference type="InterPro" id="IPR005584">
    <property type="entry name" value="DNA_gyrase_inhibitor_YacG"/>
</dbReference>
<protein>
    <recommendedName>
        <fullName evidence="3">DNA gyrase inhibitor YacG</fullName>
    </recommendedName>
</protein>
<organism evidence="4 5">
    <name type="scientific">Zhongshania aquimaris</name>
    <dbReference type="NCBI Taxonomy" id="2857107"/>
    <lineage>
        <taxon>Bacteria</taxon>
        <taxon>Pseudomonadati</taxon>
        <taxon>Pseudomonadota</taxon>
        <taxon>Gammaproteobacteria</taxon>
        <taxon>Cellvibrionales</taxon>
        <taxon>Spongiibacteraceae</taxon>
        <taxon>Zhongshania</taxon>
    </lineage>
</organism>
<comment type="function">
    <text evidence="3">Inhibits all the catalytic activities of DNA gyrase by preventing its interaction with DNA. Acts by binding directly to the C-terminal domain of GyrB, which probably disrupts DNA binding by the gyrase.</text>
</comment>
<dbReference type="RefSeq" id="WP_219042418.1">
    <property type="nucleotide sequence ID" value="NZ_JAHWDQ010000001.1"/>
</dbReference>
<sequence length="69" mass="7702">MANASKKPTTVVACPNCGTEQVWDTRNEFRPFCSARCKNNDLVAWANEDHAIPGQPLEDVFSEDLEGNY</sequence>
<comment type="subunit">
    <text evidence="3">Interacts with GyrB.</text>
</comment>
<feature type="binding site" evidence="3">
    <location>
        <position position="14"/>
    </location>
    <ligand>
        <name>Zn(2+)</name>
        <dbReference type="ChEBI" id="CHEBI:29105"/>
    </ligand>
</feature>
<accession>A0ABS6VQ87</accession>
<comment type="cofactor">
    <cofactor evidence="3">
        <name>Zn(2+)</name>
        <dbReference type="ChEBI" id="CHEBI:29105"/>
    </cofactor>
    <text evidence="3">Binds 1 zinc ion.</text>
</comment>
<name>A0ABS6VQ87_9GAMM</name>
<evidence type="ECO:0000256" key="1">
    <source>
        <dbReference type="ARBA" id="ARBA00022723"/>
    </source>
</evidence>
<evidence type="ECO:0000313" key="4">
    <source>
        <dbReference type="EMBL" id="MBW2940199.1"/>
    </source>
</evidence>